<evidence type="ECO:0000313" key="4">
    <source>
        <dbReference type="Proteomes" id="UP000030680"/>
    </source>
</evidence>
<dbReference type="Gene3D" id="1.25.40.10">
    <property type="entry name" value="Tetratricopeptide repeat domain"/>
    <property type="match status" value="2"/>
</dbReference>
<dbReference type="GeneID" id="17085686"/>
<feature type="repeat" description="PPR" evidence="2">
    <location>
        <begin position="243"/>
        <end position="277"/>
    </location>
</feature>
<dbReference type="KEGG" id="gsl:Gasu_56290"/>
<name>M2WS95_GALSU</name>
<protein>
    <submittedName>
        <fullName evidence="3">Pentatricopeptide (PPR) repeat-containing protein</fullName>
    </submittedName>
</protein>
<sequence length="619" mass="71706">MYRRHFCRRWSCTIIEKQGSLNNLEQSSLNSLKELSLEELLENLSCQELYGEEPEVSIPPVTKQLLGRKSGSKWTSSGVFHVADDVNRWFDLNPRTSHSYATLLKILGLLGQTELIDFYLEEMKRQKIVITEEVVTAAASSFALCHQCDEVKKLLLVAKEEGIVPSESLISVTILSLMRSGYFEDAIRVLATGRLEDIEFDICFKKENDEETNILSPVVDIQHCMQSEETFSDALKRIPDCYDIVTWTCLLKGLFDKGRYSFCLTAFEHLLSRGKELDSFAFDIAVQSCDKLRLISRAVEIHQLLKSTHPSKLNSAIYSSLISCAASCADHRAAESFYEDAVSRKIALTYRAYFHLLRVYGRTGQHRKAIYVYHSLRFLPRRTLPSVHDWFLLFLSLRVAVQRTRNRYLSQPCTQYATELENIRNEVNEIADKMLEQGRLLSGQSKHLYGVMERYLNIKMEVARWDDALQVLKTISLDPNLPIHWRSTRFRLFVSWSRYLLAVAVSEEQIWQTLQTMESCHIELNEPCVMAAVQGFVKMRQPEAALEVLQRPFSVIEQVERRHHLEEGNPIRWIHSQRVITLRKLYLFLKQYHPKLLDSFWNILEEKGLTPFVNDSCID</sequence>
<dbReference type="RefSeq" id="XP_005703250.1">
    <property type="nucleotide sequence ID" value="XM_005703193.1"/>
</dbReference>
<accession>M2WS95</accession>
<keyword evidence="1" id="KW-0677">Repeat</keyword>
<dbReference type="Pfam" id="PF01535">
    <property type="entry name" value="PPR"/>
    <property type="match status" value="1"/>
</dbReference>
<dbReference type="OrthoDB" id="185373at2759"/>
<evidence type="ECO:0000313" key="3">
    <source>
        <dbReference type="EMBL" id="EME26730.1"/>
    </source>
</evidence>
<gene>
    <name evidence="3" type="ORF">Gasu_56290</name>
</gene>
<organism evidence="3 4">
    <name type="scientific">Galdieria sulphuraria</name>
    <name type="common">Red alga</name>
    <dbReference type="NCBI Taxonomy" id="130081"/>
    <lineage>
        <taxon>Eukaryota</taxon>
        <taxon>Rhodophyta</taxon>
        <taxon>Bangiophyceae</taxon>
        <taxon>Galdieriales</taxon>
        <taxon>Galdieriaceae</taxon>
        <taxon>Galdieria</taxon>
    </lineage>
</organism>
<evidence type="ECO:0000256" key="2">
    <source>
        <dbReference type="PROSITE-ProRule" id="PRU00708"/>
    </source>
</evidence>
<dbReference type="EMBL" id="KB454543">
    <property type="protein sequence ID" value="EME26730.1"/>
    <property type="molecule type" value="Genomic_DNA"/>
</dbReference>
<dbReference type="InterPro" id="IPR011990">
    <property type="entry name" value="TPR-like_helical_dom_sf"/>
</dbReference>
<reference evidence="4" key="1">
    <citation type="journal article" date="2013" name="Science">
        <title>Gene transfer from bacteria and archaea facilitated evolution of an extremophilic eukaryote.</title>
        <authorList>
            <person name="Schonknecht G."/>
            <person name="Chen W.H."/>
            <person name="Ternes C.M."/>
            <person name="Barbier G.G."/>
            <person name="Shrestha R.P."/>
            <person name="Stanke M."/>
            <person name="Brautigam A."/>
            <person name="Baker B.J."/>
            <person name="Banfield J.F."/>
            <person name="Garavito R.M."/>
            <person name="Carr K."/>
            <person name="Wilkerson C."/>
            <person name="Rensing S.A."/>
            <person name="Gagneul D."/>
            <person name="Dickenson N.E."/>
            <person name="Oesterhelt C."/>
            <person name="Lercher M.J."/>
            <person name="Weber A.P."/>
        </authorList>
    </citation>
    <scope>NUCLEOTIDE SEQUENCE [LARGE SCALE GENOMIC DNA]</scope>
    <source>
        <strain evidence="4">074W</strain>
    </source>
</reference>
<dbReference type="PANTHER" id="PTHR47447">
    <property type="entry name" value="OS03G0856100 PROTEIN"/>
    <property type="match status" value="1"/>
</dbReference>
<proteinExistence type="predicted"/>
<dbReference type="AlphaFoldDB" id="M2WS95"/>
<dbReference type="PANTHER" id="PTHR47447:SF17">
    <property type="entry name" value="OS12G0638900 PROTEIN"/>
    <property type="match status" value="1"/>
</dbReference>
<evidence type="ECO:0000256" key="1">
    <source>
        <dbReference type="ARBA" id="ARBA00022737"/>
    </source>
</evidence>
<dbReference type="PROSITE" id="PS51375">
    <property type="entry name" value="PPR"/>
    <property type="match status" value="1"/>
</dbReference>
<dbReference type="STRING" id="130081.M2WS95"/>
<dbReference type="Proteomes" id="UP000030680">
    <property type="component" value="Unassembled WGS sequence"/>
</dbReference>
<dbReference type="InterPro" id="IPR002885">
    <property type="entry name" value="PPR_rpt"/>
</dbReference>
<keyword evidence="4" id="KW-1185">Reference proteome</keyword>
<dbReference type="Gramene" id="EME26730">
    <property type="protein sequence ID" value="EME26730"/>
    <property type="gene ID" value="Gasu_56290"/>
</dbReference>